<keyword evidence="3" id="KW-0233">DNA recombination</keyword>
<dbReference type="PROSITE" id="PS51900">
    <property type="entry name" value="CB"/>
    <property type="match status" value="1"/>
</dbReference>
<dbReference type="PANTHER" id="PTHR30349">
    <property type="entry name" value="PHAGE INTEGRASE-RELATED"/>
    <property type="match status" value="1"/>
</dbReference>
<name>A0A2N4SXW0_9MICC</name>
<dbReference type="InterPro" id="IPR044068">
    <property type="entry name" value="CB"/>
</dbReference>
<dbReference type="GO" id="GO:0003677">
    <property type="term" value="F:DNA binding"/>
    <property type="evidence" value="ECO:0007669"/>
    <property type="project" value="UniProtKB-UniRule"/>
</dbReference>
<dbReference type="Pfam" id="PF00589">
    <property type="entry name" value="Phage_integrase"/>
    <property type="match status" value="1"/>
</dbReference>
<reference evidence="7 8" key="1">
    <citation type="submission" date="2015-12" db="EMBL/GenBank/DDBJ databases">
        <authorList>
            <person name="Shamseldin A."/>
            <person name="Moawad H."/>
            <person name="Abd El-Rahim W.M."/>
            <person name="Sadowsky M.J."/>
        </authorList>
    </citation>
    <scope>NUCLEOTIDE SEQUENCE [LARGE SCALE GENOMIC DNA]</scope>
    <source>
        <strain evidence="7 8">S43</strain>
    </source>
</reference>
<dbReference type="InterPro" id="IPR050090">
    <property type="entry name" value="Tyrosine_recombinase_XerCD"/>
</dbReference>
<dbReference type="PANTHER" id="PTHR30349:SF41">
    <property type="entry name" value="INTEGRASE_RECOMBINASE PROTEIN MJ0367-RELATED"/>
    <property type="match status" value="1"/>
</dbReference>
<keyword evidence="2 4" id="KW-0238">DNA-binding</keyword>
<dbReference type="AlphaFoldDB" id="A0A2N4SXW0"/>
<feature type="domain" description="Tyr recombinase" evidence="5">
    <location>
        <begin position="115"/>
        <end position="325"/>
    </location>
</feature>
<dbReference type="GO" id="GO:0015074">
    <property type="term" value="P:DNA integration"/>
    <property type="evidence" value="ECO:0007669"/>
    <property type="project" value="InterPro"/>
</dbReference>
<dbReference type="InterPro" id="IPR002104">
    <property type="entry name" value="Integrase_catalytic"/>
</dbReference>
<accession>A0A2N4SXW0</accession>
<evidence type="ECO:0000256" key="4">
    <source>
        <dbReference type="PROSITE-ProRule" id="PRU01248"/>
    </source>
</evidence>
<dbReference type="PROSITE" id="PS51898">
    <property type="entry name" value="TYR_RECOMBINASE"/>
    <property type="match status" value="1"/>
</dbReference>
<evidence type="ECO:0000259" key="5">
    <source>
        <dbReference type="PROSITE" id="PS51898"/>
    </source>
</evidence>
<proteinExistence type="inferred from homology"/>
<dbReference type="InterPro" id="IPR011010">
    <property type="entry name" value="DNA_brk_join_enz"/>
</dbReference>
<dbReference type="InterPro" id="IPR013762">
    <property type="entry name" value="Integrase-like_cat_sf"/>
</dbReference>
<evidence type="ECO:0000256" key="2">
    <source>
        <dbReference type="ARBA" id="ARBA00023125"/>
    </source>
</evidence>
<protein>
    <submittedName>
        <fullName evidence="7">Integrase</fullName>
    </submittedName>
</protein>
<dbReference type="SUPFAM" id="SSF56349">
    <property type="entry name" value="DNA breaking-rejoining enzymes"/>
    <property type="match status" value="1"/>
</dbReference>
<gene>
    <name evidence="7" type="ORF">AUQ48_17015</name>
</gene>
<evidence type="ECO:0000256" key="1">
    <source>
        <dbReference type="ARBA" id="ARBA00008857"/>
    </source>
</evidence>
<organism evidence="7 8">
    <name type="scientific">Kocuria flava</name>
    <dbReference type="NCBI Taxonomy" id="446860"/>
    <lineage>
        <taxon>Bacteria</taxon>
        <taxon>Bacillati</taxon>
        <taxon>Actinomycetota</taxon>
        <taxon>Actinomycetes</taxon>
        <taxon>Micrococcales</taxon>
        <taxon>Micrococcaceae</taxon>
        <taxon>Kocuria</taxon>
    </lineage>
</organism>
<sequence length="337" mass="38328">MLGSWGQQQRSRGLTEDTVTGRAGVVARFADFAGTYPWQWQAADLDEYTSVLRTRGLAVSTIRQMHGTLSVFCDYLIDPAYDWVQICESFFGDTPSQICLSWNTTRHLQDYEGHPGRRALTYEELQHFFDHADSKVEAAVAQGRKGALAALRDAQMFKTAYAFGLRRAELRGLDLADLHFNAKVPQWGQYAALHVRWGKAAKGATPRRRTVLLVPELAWWIEGMRQWVEEGRDLFAPGELAAMWPTERGARVSVEYIDRRFTALRRELGLDPALKLHCLRHSYVTHLIEYGYADRFVQEQVGHAHASTTAIYTSVSGDFKNRILAEALRRFNTLEDS</sequence>
<evidence type="ECO:0000259" key="6">
    <source>
        <dbReference type="PROSITE" id="PS51900"/>
    </source>
</evidence>
<comment type="caution">
    <text evidence="7">The sequence shown here is derived from an EMBL/GenBank/DDBJ whole genome shotgun (WGS) entry which is preliminary data.</text>
</comment>
<evidence type="ECO:0000256" key="3">
    <source>
        <dbReference type="ARBA" id="ARBA00023172"/>
    </source>
</evidence>
<feature type="domain" description="Core-binding (CB)" evidence="6">
    <location>
        <begin position="1"/>
        <end position="77"/>
    </location>
</feature>
<evidence type="ECO:0000313" key="7">
    <source>
        <dbReference type="EMBL" id="PLC10786.1"/>
    </source>
</evidence>
<dbReference type="Gene3D" id="1.10.443.10">
    <property type="entry name" value="Intergrase catalytic core"/>
    <property type="match status" value="1"/>
</dbReference>
<dbReference type="Proteomes" id="UP000234632">
    <property type="component" value="Unassembled WGS sequence"/>
</dbReference>
<evidence type="ECO:0000313" key="8">
    <source>
        <dbReference type="Proteomes" id="UP000234632"/>
    </source>
</evidence>
<dbReference type="GO" id="GO:0006310">
    <property type="term" value="P:DNA recombination"/>
    <property type="evidence" value="ECO:0007669"/>
    <property type="project" value="UniProtKB-KW"/>
</dbReference>
<comment type="similarity">
    <text evidence="1">Belongs to the 'phage' integrase family.</text>
</comment>
<dbReference type="EMBL" id="LOMZ01000004">
    <property type="protein sequence ID" value="PLC10786.1"/>
    <property type="molecule type" value="Genomic_DNA"/>
</dbReference>